<evidence type="ECO:0000313" key="2">
    <source>
        <dbReference type="Proteomes" id="UP001157502"/>
    </source>
</evidence>
<evidence type="ECO:0000313" key="1">
    <source>
        <dbReference type="EMBL" id="KAJ8013850.1"/>
    </source>
</evidence>
<protein>
    <submittedName>
        <fullName evidence="1">Uncharacterized protein</fullName>
    </submittedName>
</protein>
<dbReference type="Proteomes" id="UP001157502">
    <property type="component" value="Chromosome 3"/>
</dbReference>
<comment type="caution">
    <text evidence="1">The sequence shown here is derived from an EMBL/GenBank/DDBJ whole genome shotgun (WGS) entry which is preliminary data.</text>
</comment>
<gene>
    <name evidence="1" type="ORF">DPEC_G00034090</name>
</gene>
<name>A0ACC2HDR2_DALPE</name>
<organism evidence="1 2">
    <name type="scientific">Dallia pectoralis</name>
    <name type="common">Alaska blackfish</name>
    <dbReference type="NCBI Taxonomy" id="75939"/>
    <lineage>
        <taxon>Eukaryota</taxon>
        <taxon>Metazoa</taxon>
        <taxon>Chordata</taxon>
        <taxon>Craniata</taxon>
        <taxon>Vertebrata</taxon>
        <taxon>Euteleostomi</taxon>
        <taxon>Actinopterygii</taxon>
        <taxon>Neopterygii</taxon>
        <taxon>Teleostei</taxon>
        <taxon>Protacanthopterygii</taxon>
        <taxon>Esociformes</taxon>
        <taxon>Umbridae</taxon>
        <taxon>Dallia</taxon>
    </lineage>
</organism>
<reference evidence="1" key="1">
    <citation type="submission" date="2021-05" db="EMBL/GenBank/DDBJ databases">
        <authorList>
            <person name="Pan Q."/>
            <person name="Jouanno E."/>
            <person name="Zahm M."/>
            <person name="Klopp C."/>
            <person name="Cabau C."/>
            <person name="Louis A."/>
            <person name="Berthelot C."/>
            <person name="Parey E."/>
            <person name="Roest Crollius H."/>
            <person name="Montfort J."/>
            <person name="Robinson-Rechavi M."/>
            <person name="Bouchez O."/>
            <person name="Lampietro C."/>
            <person name="Lopez Roques C."/>
            <person name="Donnadieu C."/>
            <person name="Postlethwait J."/>
            <person name="Bobe J."/>
            <person name="Dillon D."/>
            <person name="Chandos A."/>
            <person name="von Hippel F."/>
            <person name="Guiguen Y."/>
        </authorList>
    </citation>
    <scope>NUCLEOTIDE SEQUENCE</scope>
    <source>
        <strain evidence="1">YG-Jan2019</strain>
    </source>
</reference>
<sequence length="500" mass="55153">MDINVQCSISEVIHMNDSNCQSCALQFYCTAGNGMEPFLLQEVKTKLAAQDVDHIPGKVFFSTTYGIERVRELKSAERLFLLLKRYIPLPAHSAMTAPQILSRLLGDGNDWTRAVLSWRRLQRELMRSDNTASAVLAGRKRKWEEEEEESGVEGSPCDKTNVMPNLALEGESQEVRLRNVHMTSTEARGCGNCVGDAVEVDNIDSDHDVGLQRDAVDRSSHQASLVTFRVSCRCSGAVSRRFTTQDVSRILGTAASRQLGWKVDLRKPDLEVNVYVSDDHCVLGIPLLRLPLANRSYMKTTGLRSTIAWAMASLSDIKPGSRVLDPMCGVGTILLEAAHEYQDAFFLGMDIDECQLLKACQNVEFTKLSDRMQLLQASCKAIPLPSCSVDAVVCDVPFGKKFGSKTDMAASLPVIVNEMERVLRLGGTLVLLLSPQLSCLLKKVMTLRPVSSHAQETDTGPGCDVEPSIPTCIFQSLQPQSYQRVSLGAIDALIHKYVKI</sequence>
<keyword evidence="2" id="KW-1185">Reference proteome</keyword>
<accession>A0ACC2HDR2</accession>
<dbReference type="EMBL" id="CM055730">
    <property type="protein sequence ID" value="KAJ8013850.1"/>
    <property type="molecule type" value="Genomic_DNA"/>
</dbReference>
<proteinExistence type="predicted"/>